<name>A0ABW2Z6W1_9FLAO</name>
<sequence>MKQLRILPFYISLLTTFIVFSQQEKDTVKTKESYGIRVGIDISKPITTYFEPETKGIELIGDIRLKRNIYAAVELGFDEKTTEEDYLNFTTKGSYLKIGANYNAYKNWVGMNNEIFIGIRYGMSFFEQTLNSYTPNVKGTYFIPDTVNPNTEFKDLTAQWVELIFGLKVETFKNLYLGASFSVKKMMNTKEPENFKNLYVPGFNRVFLNDMGVGFNYTLSYLIPIVKKKK</sequence>
<dbReference type="RefSeq" id="WP_386782720.1">
    <property type="nucleotide sequence ID" value="NZ_JBHTIC010000008.1"/>
</dbReference>
<protein>
    <submittedName>
        <fullName evidence="1">DUF6048 family protein</fullName>
    </submittedName>
</protein>
<dbReference type="Proteomes" id="UP001597032">
    <property type="component" value="Unassembled WGS sequence"/>
</dbReference>
<reference evidence="2" key="1">
    <citation type="journal article" date="2019" name="Int. J. Syst. Evol. Microbiol.">
        <title>The Global Catalogue of Microorganisms (GCM) 10K type strain sequencing project: providing services to taxonomists for standard genome sequencing and annotation.</title>
        <authorList>
            <consortium name="The Broad Institute Genomics Platform"/>
            <consortium name="The Broad Institute Genome Sequencing Center for Infectious Disease"/>
            <person name="Wu L."/>
            <person name="Ma J."/>
        </authorList>
    </citation>
    <scope>NUCLEOTIDE SEQUENCE [LARGE SCALE GENOMIC DNA]</scope>
    <source>
        <strain evidence="2">CCUG 60022</strain>
    </source>
</reference>
<keyword evidence="2" id="KW-1185">Reference proteome</keyword>
<dbReference type="EMBL" id="JBHTIC010000008">
    <property type="protein sequence ID" value="MFD0762388.1"/>
    <property type="molecule type" value="Genomic_DNA"/>
</dbReference>
<comment type="caution">
    <text evidence="1">The sequence shown here is derived from an EMBL/GenBank/DDBJ whole genome shotgun (WGS) entry which is preliminary data.</text>
</comment>
<dbReference type="Pfam" id="PF19515">
    <property type="entry name" value="DUF6048"/>
    <property type="match status" value="1"/>
</dbReference>
<accession>A0ABW2Z6W1</accession>
<dbReference type="InterPro" id="IPR046111">
    <property type="entry name" value="DUF6048"/>
</dbReference>
<proteinExistence type="predicted"/>
<gene>
    <name evidence="1" type="ORF">ACFQZW_09875</name>
</gene>
<organism evidence="1 2">
    <name type="scientific">Lutibacter aestuarii</name>
    <dbReference type="NCBI Taxonomy" id="861111"/>
    <lineage>
        <taxon>Bacteria</taxon>
        <taxon>Pseudomonadati</taxon>
        <taxon>Bacteroidota</taxon>
        <taxon>Flavobacteriia</taxon>
        <taxon>Flavobacteriales</taxon>
        <taxon>Flavobacteriaceae</taxon>
        <taxon>Lutibacter</taxon>
    </lineage>
</organism>
<evidence type="ECO:0000313" key="2">
    <source>
        <dbReference type="Proteomes" id="UP001597032"/>
    </source>
</evidence>
<evidence type="ECO:0000313" key="1">
    <source>
        <dbReference type="EMBL" id="MFD0762388.1"/>
    </source>
</evidence>